<dbReference type="Proteomes" id="UP000595437">
    <property type="component" value="Chromosome 2"/>
</dbReference>
<dbReference type="AlphaFoldDB" id="A0A7T8KM00"/>
<gene>
    <name evidence="2" type="ORF">FKW44_003699</name>
</gene>
<dbReference type="EMBL" id="CP045891">
    <property type="protein sequence ID" value="QQP58397.1"/>
    <property type="molecule type" value="Genomic_DNA"/>
</dbReference>
<accession>A0A7T8KM00</accession>
<name>A0A7T8KM00_CALRO</name>
<reference evidence="3" key="1">
    <citation type="submission" date="2021-01" db="EMBL/GenBank/DDBJ databases">
        <title>Caligus Genome Assembly.</title>
        <authorList>
            <person name="Gallardo-Escarate C."/>
        </authorList>
    </citation>
    <scope>NUCLEOTIDE SEQUENCE [LARGE SCALE GENOMIC DNA]</scope>
</reference>
<evidence type="ECO:0000313" key="2">
    <source>
        <dbReference type="EMBL" id="QQP58397.1"/>
    </source>
</evidence>
<sequence length="80" mass="9301">MKKMRKVTKQRTGRHLPAEQSQVMTYLLTMRLSSFWTRVLYSWSDPSLSTKSRGEKSPHQPPLQGAPGKNPLWPRVIPPW</sequence>
<evidence type="ECO:0000313" key="3">
    <source>
        <dbReference type="Proteomes" id="UP000595437"/>
    </source>
</evidence>
<protein>
    <submittedName>
        <fullName evidence="2">Uncharacterized protein</fullName>
    </submittedName>
</protein>
<evidence type="ECO:0000256" key="1">
    <source>
        <dbReference type="SAM" id="MobiDB-lite"/>
    </source>
</evidence>
<feature type="region of interest" description="Disordered" evidence="1">
    <location>
        <begin position="47"/>
        <end position="80"/>
    </location>
</feature>
<proteinExistence type="predicted"/>
<organism evidence="2 3">
    <name type="scientific">Caligus rogercresseyi</name>
    <name type="common">Sea louse</name>
    <dbReference type="NCBI Taxonomy" id="217165"/>
    <lineage>
        <taxon>Eukaryota</taxon>
        <taxon>Metazoa</taxon>
        <taxon>Ecdysozoa</taxon>
        <taxon>Arthropoda</taxon>
        <taxon>Crustacea</taxon>
        <taxon>Multicrustacea</taxon>
        <taxon>Hexanauplia</taxon>
        <taxon>Copepoda</taxon>
        <taxon>Siphonostomatoida</taxon>
        <taxon>Caligidae</taxon>
        <taxon>Caligus</taxon>
    </lineage>
</organism>
<keyword evidence="3" id="KW-1185">Reference proteome</keyword>